<organism evidence="3 4">
    <name type="scientific">Actinopolyspora saharensis</name>
    <dbReference type="NCBI Taxonomy" id="995062"/>
    <lineage>
        <taxon>Bacteria</taxon>
        <taxon>Bacillati</taxon>
        <taxon>Actinomycetota</taxon>
        <taxon>Actinomycetes</taxon>
        <taxon>Actinopolysporales</taxon>
        <taxon>Actinopolysporaceae</taxon>
        <taxon>Actinopolyspora</taxon>
    </lineage>
</organism>
<evidence type="ECO:0000313" key="3">
    <source>
        <dbReference type="EMBL" id="SDQ91171.1"/>
    </source>
</evidence>
<dbReference type="EMBL" id="FNKO01000002">
    <property type="protein sequence ID" value="SDQ91171.1"/>
    <property type="molecule type" value="Genomic_DNA"/>
</dbReference>
<dbReference type="STRING" id="995062.SAMN04489718_2651"/>
<dbReference type="Gene3D" id="3.30.70.100">
    <property type="match status" value="1"/>
</dbReference>
<feature type="region of interest" description="Disordered" evidence="1">
    <location>
        <begin position="98"/>
        <end position="140"/>
    </location>
</feature>
<feature type="compositionally biased region" description="Polar residues" evidence="1">
    <location>
        <begin position="98"/>
        <end position="107"/>
    </location>
</feature>
<proteinExistence type="predicted"/>
<dbReference type="GO" id="GO:0004497">
    <property type="term" value="F:monooxygenase activity"/>
    <property type="evidence" value="ECO:0007669"/>
    <property type="project" value="UniProtKB-KW"/>
</dbReference>
<evidence type="ECO:0000256" key="1">
    <source>
        <dbReference type="SAM" id="MobiDB-lite"/>
    </source>
</evidence>
<keyword evidence="3" id="KW-0560">Oxidoreductase</keyword>
<dbReference type="PROSITE" id="PS51725">
    <property type="entry name" value="ABM"/>
    <property type="match status" value="1"/>
</dbReference>
<sequence>MPDTTITARTQLATLINVFTVEPEHQHELVTVLNTATEQVMRHLPGFVSASVHASTDGTRVVNYAQWESTEAYEAMLTDPSAREHMARAAEIATRFAPTSTPWTPCTTDEDSRTCPVRSSASNTADPLDHVTGVAPSGTA</sequence>
<dbReference type="OrthoDB" id="1493813at2"/>
<keyword evidence="3" id="KW-0503">Monooxygenase</keyword>
<accession>A0A1H1EQZ3</accession>
<dbReference type="RefSeq" id="WP_092524304.1">
    <property type="nucleotide sequence ID" value="NZ_FNKO01000002.1"/>
</dbReference>
<dbReference type="InterPro" id="IPR007138">
    <property type="entry name" value="ABM_dom"/>
</dbReference>
<dbReference type="Proteomes" id="UP000199301">
    <property type="component" value="Unassembled WGS sequence"/>
</dbReference>
<dbReference type="SUPFAM" id="SSF54909">
    <property type="entry name" value="Dimeric alpha+beta barrel"/>
    <property type="match status" value="1"/>
</dbReference>
<reference evidence="4" key="1">
    <citation type="submission" date="2016-10" db="EMBL/GenBank/DDBJ databases">
        <authorList>
            <person name="Varghese N."/>
            <person name="Submissions S."/>
        </authorList>
    </citation>
    <scope>NUCLEOTIDE SEQUENCE [LARGE SCALE GENOMIC DNA]</scope>
    <source>
        <strain evidence="4">DSM 45459</strain>
    </source>
</reference>
<dbReference type="AlphaFoldDB" id="A0A1H1EQZ3"/>
<keyword evidence="4" id="KW-1185">Reference proteome</keyword>
<evidence type="ECO:0000259" key="2">
    <source>
        <dbReference type="PROSITE" id="PS51725"/>
    </source>
</evidence>
<name>A0A1H1EQZ3_9ACTN</name>
<evidence type="ECO:0000313" key="4">
    <source>
        <dbReference type="Proteomes" id="UP000199301"/>
    </source>
</evidence>
<dbReference type="InterPro" id="IPR011008">
    <property type="entry name" value="Dimeric_a/b-barrel"/>
</dbReference>
<protein>
    <submittedName>
        <fullName evidence="3">Antibiotic biosynthesis monooxygenase</fullName>
    </submittedName>
</protein>
<dbReference type="Pfam" id="PF03992">
    <property type="entry name" value="ABM"/>
    <property type="match status" value="1"/>
</dbReference>
<feature type="domain" description="ABM" evidence="2">
    <location>
        <begin position="13"/>
        <end position="102"/>
    </location>
</feature>
<gene>
    <name evidence="3" type="ORF">SAMN04489718_2651</name>
</gene>